<dbReference type="InterPro" id="IPR014721">
    <property type="entry name" value="Ribsml_uS5_D2-typ_fold_subgr"/>
</dbReference>
<evidence type="ECO:0000256" key="1">
    <source>
        <dbReference type="ARBA" id="ARBA00004229"/>
    </source>
</evidence>
<comment type="similarity">
    <text evidence="2 6">Belongs to the universal ribosomal protein uS5 family.</text>
</comment>
<geneLocation type="plastid" evidence="8"/>
<dbReference type="PANTHER" id="PTHR48277">
    <property type="entry name" value="MITOCHONDRIAL RIBOSOMAL PROTEIN S5"/>
    <property type="match status" value="1"/>
</dbReference>
<dbReference type="InterPro" id="IPR005324">
    <property type="entry name" value="Ribosomal_uS5_C"/>
</dbReference>
<feature type="domain" description="S5 DRBM" evidence="7">
    <location>
        <begin position="16"/>
        <end position="79"/>
    </location>
</feature>
<dbReference type="Gene3D" id="3.30.230.10">
    <property type="match status" value="1"/>
</dbReference>
<dbReference type="FunFam" id="3.30.230.10:FF:000002">
    <property type="entry name" value="30S ribosomal protein S5"/>
    <property type="match status" value="1"/>
</dbReference>
<keyword evidence="8" id="KW-0934">Plastid</keyword>
<dbReference type="SUPFAM" id="SSF54211">
    <property type="entry name" value="Ribosomal protein S5 domain 2-like"/>
    <property type="match status" value="1"/>
</dbReference>
<dbReference type="GO" id="GO:0006412">
    <property type="term" value="P:translation"/>
    <property type="evidence" value="ECO:0007669"/>
    <property type="project" value="InterPro"/>
</dbReference>
<dbReference type="GO" id="GO:0009507">
    <property type="term" value="C:chloroplast"/>
    <property type="evidence" value="ECO:0007669"/>
    <property type="project" value="UniProtKB-SubCell"/>
</dbReference>
<dbReference type="GO" id="GO:0003735">
    <property type="term" value="F:structural constituent of ribosome"/>
    <property type="evidence" value="ECO:0007669"/>
    <property type="project" value="UniProtKB-UniRule"/>
</dbReference>
<dbReference type="GO" id="GO:0005840">
    <property type="term" value="C:ribosome"/>
    <property type="evidence" value="ECO:0007669"/>
    <property type="project" value="UniProtKB-KW"/>
</dbReference>
<dbReference type="GO" id="GO:0003723">
    <property type="term" value="F:RNA binding"/>
    <property type="evidence" value="ECO:0007669"/>
    <property type="project" value="InterPro"/>
</dbReference>
<evidence type="ECO:0000256" key="5">
    <source>
        <dbReference type="PROSITE-ProRule" id="PRU00268"/>
    </source>
</evidence>
<evidence type="ECO:0000313" key="8">
    <source>
        <dbReference type="EMBL" id="QES95290.1"/>
    </source>
</evidence>
<reference evidence="8" key="1">
    <citation type="journal article" date="2019" name="Am. J. Bot.">
        <title>A single loss of photosynthesis in the diatom order Bacillariales (Bacillariophyta).</title>
        <authorList>
            <person name="Onyshchenko A."/>
            <person name="Ruck E.C."/>
            <person name="Nakov T."/>
            <person name="Alverson A.J."/>
        </authorList>
    </citation>
    <scope>NUCLEOTIDE SEQUENCE</scope>
    <source>
        <strain evidence="8">Nitz4</strain>
    </source>
</reference>
<protein>
    <submittedName>
        <fullName evidence="8">Ribosomal protein S5</fullName>
    </submittedName>
</protein>
<proteinExistence type="inferred from homology"/>
<dbReference type="Pfam" id="PF00333">
    <property type="entry name" value="Ribosomal_S5"/>
    <property type="match status" value="1"/>
</dbReference>
<evidence type="ECO:0000259" key="7">
    <source>
        <dbReference type="PROSITE" id="PS50881"/>
    </source>
</evidence>
<evidence type="ECO:0000256" key="4">
    <source>
        <dbReference type="ARBA" id="ARBA00023274"/>
    </source>
</evidence>
<dbReference type="PANTHER" id="PTHR48277:SF1">
    <property type="entry name" value="MITOCHONDRIAL RIBOSOMAL PROTEIN S5"/>
    <property type="match status" value="1"/>
</dbReference>
<keyword evidence="4 5" id="KW-0687">Ribonucleoprotein</keyword>
<keyword evidence="3 5" id="KW-0689">Ribosomal protein</keyword>
<sequence>MKKIFLKTYNKNKIDFIEKIIKIRKVMHVLKKGKKINFQAIIVTGNQKGKIGLGIAKGNDTSSAIFKAKNKSYKNLFEIPITKSKSIYTSVIGEHSSSKVFLKPSIEGFGVIAGGSTKLILQIAGIKNISAKQVGSRNLLNNSYASINALKNLSIILEYDKNNYRYN</sequence>
<dbReference type="AlphaFoldDB" id="A0A5J6DUH4"/>
<name>A0A5J6DUH4_9STRA</name>
<accession>A0A5J6DUH4</accession>
<dbReference type="Gene3D" id="3.30.160.20">
    <property type="match status" value="1"/>
</dbReference>
<evidence type="ECO:0000256" key="2">
    <source>
        <dbReference type="ARBA" id="ARBA00008945"/>
    </source>
</evidence>
<dbReference type="InterPro" id="IPR020568">
    <property type="entry name" value="Ribosomal_Su5_D2-typ_SF"/>
</dbReference>
<evidence type="ECO:0000256" key="3">
    <source>
        <dbReference type="ARBA" id="ARBA00022980"/>
    </source>
</evidence>
<dbReference type="PROSITE" id="PS50881">
    <property type="entry name" value="S5_DSRBD"/>
    <property type="match status" value="1"/>
</dbReference>
<dbReference type="InterPro" id="IPR013810">
    <property type="entry name" value="Ribosomal_uS5_N"/>
</dbReference>
<dbReference type="InterPro" id="IPR000851">
    <property type="entry name" value="Ribosomal_uS5"/>
</dbReference>
<dbReference type="Pfam" id="PF03719">
    <property type="entry name" value="Ribosomal_S5_C"/>
    <property type="match status" value="1"/>
</dbReference>
<evidence type="ECO:0000256" key="6">
    <source>
        <dbReference type="RuleBase" id="RU003823"/>
    </source>
</evidence>
<dbReference type="EMBL" id="MG273660">
    <property type="protein sequence ID" value="QES95290.1"/>
    <property type="molecule type" value="Genomic_DNA"/>
</dbReference>
<gene>
    <name evidence="8" type="primary">rps5</name>
</gene>
<dbReference type="GO" id="GO:1990904">
    <property type="term" value="C:ribonucleoprotein complex"/>
    <property type="evidence" value="ECO:0007669"/>
    <property type="project" value="UniProtKB-UniRule"/>
</dbReference>
<organism evidence="8">
    <name type="scientific">Nitzschia sp.</name>
    <name type="common">in: diatoms</name>
    <dbReference type="NCBI Taxonomy" id="1884248"/>
    <lineage>
        <taxon>Eukaryota</taxon>
        <taxon>Sar</taxon>
        <taxon>Stramenopiles</taxon>
        <taxon>Ochrophyta</taxon>
        <taxon>Bacillariophyta</taxon>
        <taxon>Bacillariophyceae</taxon>
        <taxon>Bacillariophycidae</taxon>
        <taxon>Bacillariales</taxon>
        <taxon>Bacillariaceae</taxon>
        <taxon>Nitzschia</taxon>
    </lineage>
</organism>
<comment type="subcellular location">
    <subcellularLocation>
        <location evidence="1">Plastid</location>
        <location evidence="1">Chloroplast</location>
    </subcellularLocation>
</comment>
<dbReference type="SUPFAM" id="SSF54768">
    <property type="entry name" value="dsRNA-binding domain-like"/>
    <property type="match status" value="1"/>
</dbReference>